<dbReference type="Pfam" id="PF13495">
    <property type="entry name" value="Phage_int_SAM_4"/>
    <property type="match status" value="1"/>
</dbReference>
<dbReference type="InterPro" id="IPR004107">
    <property type="entry name" value="Integrase_SAM-like_N"/>
</dbReference>
<name>A4A5T3_9GAMM</name>
<evidence type="ECO:0000313" key="8">
    <source>
        <dbReference type="EMBL" id="EAQ98380.1"/>
    </source>
</evidence>
<dbReference type="Proteomes" id="UP000019205">
    <property type="component" value="Chromosome"/>
</dbReference>
<dbReference type="PROSITE" id="PS51898">
    <property type="entry name" value="TYR_RECOMBINASE"/>
    <property type="match status" value="1"/>
</dbReference>
<feature type="domain" description="Core-binding (CB)" evidence="7">
    <location>
        <begin position="6"/>
        <end position="92"/>
    </location>
</feature>
<keyword evidence="3 5" id="KW-0238">DNA-binding</keyword>
<keyword evidence="4" id="KW-0233">DNA recombination</keyword>
<evidence type="ECO:0000259" key="7">
    <source>
        <dbReference type="PROSITE" id="PS51900"/>
    </source>
</evidence>
<dbReference type="EMBL" id="AAOA02000002">
    <property type="protein sequence ID" value="EAQ98380.1"/>
    <property type="molecule type" value="Genomic_DNA"/>
</dbReference>
<gene>
    <name evidence="8" type="ORF">KT71_00345</name>
</gene>
<keyword evidence="9" id="KW-1185">Reference proteome</keyword>
<dbReference type="PANTHER" id="PTHR30349">
    <property type="entry name" value="PHAGE INTEGRASE-RELATED"/>
    <property type="match status" value="1"/>
</dbReference>
<dbReference type="Gene3D" id="1.10.150.130">
    <property type="match status" value="1"/>
</dbReference>
<dbReference type="InterPro" id="IPR013762">
    <property type="entry name" value="Integrase-like_cat_sf"/>
</dbReference>
<dbReference type="InterPro" id="IPR011010">
    <property type="entry name" value="DNA_brk_join_enz"/>
</dbReference>
<evidence type="ECO:0000259" key="6">
    <source>
        <dbReference type="PROSITE" id="PS51898"/>
    </source>
</evidence>
<dbReference type="GO" id="GO:0003677">
    <property type="term" value="F:DNA binding"/>
    <property type="evidence" value="ECO:0007669"/>
    <property type="project" value="UniProtKB-UniRule"/>
</dbReference>
<evidence type="ECO:0000256" key="1">
    <source>
        <dbReference type="ARBA" id="ARBA00008857"/>
    </source>
</evidence>
<dbReference type="InterPro" id="IPR044068">
    <property type="entry name" value="CB"/>
</dbReference>
<evidence type="ECO:0000256" key="2">
    <source>
        <dbReference type="ARBA" id="ARBA00022908"/>
    </source>
</evidence>
<dbReference type="RefSeq" id="WP_008292449.1">
    <property type="nucleotide sequence ID" value="NZ_CM002299.1"/>
</dbReference>
<evidence type="ECO:0000256" key="3">
    <source>
        <dbReference type="ARBA" id="ARBA00023125"/>
    </source>
</evidence>
<dbReference type="PANTHER" id="PTHR30349:SF64">
    <property type="entry name" value="PROPHAGE INTEGRASE INTD-RELATED"/>
    <property type="match status" value="1"/>
</dbReference>
<dbReference type="GO" id="GO:0015074">
    <property type="term" value="P:DNA integration"/>
    <property type="evidence" value="ECO:0007669"/>
    <property type="project" value="UniProtKB-KW"/>
</dbReference>
<protein>
    <submittedName>
        <fullName evidence="8">Integron integrase</fullName>
    </submittedName>
</protein>
<feature type="domain" description="Tyr recombinase" evidence="6">
    <location>
        <begin position="109"/>
        <end position="322"/>
    </location>
</feature>
<dbReference type="InterPro" id="IPR002104">
    <property type="entry name" value="Integrase_catalytic"/>
</dbReference>
<sequence>MDDVRHGIPEYPTRFLDQLRQHIRSTGLAYRTEQTYVHWVRRYILFHKKQHPGSLGAKHIEQFLNHLTVRSCSVSTQRVALNALVYLYRKFLAVDVGDLEFKPARANRRLPVVYSRSEVAAILSKLKGVHRLMVALMYGSGMRSAELLSLRVKDIDFDSNNIIVRSGKGNKDRSTMLPQRLVPALKRQICTVELLHAQDLADGFGAVYLPDALERKYPNAAEETAWQFLFPASRIGRDPRSGVLRRHHLHPTALTRQIRRAVRNAGIHKPARSHSFRHSFATHLLEDGYDLRTIQELLGHSDITTTEIYTHVVNRGGRGVVSPTDALHSL</sequence>
<evidence type="ECO:0000313" key="9">
    <source>
        <dbReference type="Proteomes" id="UP000019205"/>
    </source>
</evidence>
<dbReference type="Gene3D" id="1.10.443.10">
    <property type="entry name" value="Intergrase catalytic core"/>
    <property type="match status" value="1"/>
</dbReference>
<dbReference type="InterPro" id="IPR050090">
    <property type="entry name" value="Tyrosine_recombinase_XerCD"/>
</dbReference>
<proteinExistence type="inferred from homology"/>
<dbReference type="InterPro" id="IPR011946">
    <property type="entry name" value="Integrase_integron-type"/>
</dbReference>
<reference evidence="8 9" key="2">
    <citation type="journal article" date="2009" name="PLoS ONE">
        <title>The photosynthetic apparatus and its regulation in the aerobic gammaproteobacterium Congregibacter litoralis gen. nov., sp. nov.</title>
        <authorList>
            <person name="Spring S."/>
            <person name="Lunsdorf H."/>
            <person name="Fuchs B.M."/>
            <person name="Tindall B.J."/>
        </authorList>
    </citation>
    <scope>NUCLEOTIDE SEQUENCE [LARGE SCALE GENOMIC DNA]</scope>
    <source>
        <strain evidence="8">KT71</strain>
    </source>
</reference>
<keyword evidence="2" id="KW-0229">DNA integration</keyword>
<dbReference type="eggNOG" id="COG4974">
    <property type="taxonomic scope" value="Bacteria"/>
</dbReference>
<dbReference type="AlphaFoldDB" id="A4A5T3"/>
<reference evidence="8 9" key="1">
    <citation type="journal article" date="2007" name="Proc. Natl. Acad. Sci. U.S.A.">
        <title>Characterization of a marine gammaproteobacterium capable of aerobic anoxygenic photosynthesis.</title>
        <authorList>
            <person name="Fuchs B.M."/>
            <person name="Spring S."/>
            <person name="Teeling H."/>
            <person name="Quast C."/>
            <person name="Wulf J."/>
            <person name="Schattenhofer M."/>
            <person name="Yan S."/>
            <person name="Ferriera S."/>
            <person name="Johnson J."/>
            <person name="Glockner F.O."/>
            <person name="Amann R."/>
        </authorList>
    </citation>
    <scope>NUCLEOTIDE SEQUENCE [LARGE SCALE GENOMIC DNA]</scope>
    <source>
        <strain evidence="8">KT71</strain>
    </source>
</reference>
<accession>A4A5T3</accession>
<comment type="caution">
    <text evidence="8">The sequence shown here is derived from an EMBL/GenBank/DDBJ whole genome shotgun (WGS) entry which is preliminary data.</text>
</comment>
<dbReference type="STRING" id="314285.KT71_00345"/>
<dbReference type="GO" id="GO:0006310">
    <property type="term" value="P:DNA recombination"/>
    <property type="evidence" value="ECO:0007669"/>
    <property type="project" value="UniProtKB-KW"/>
</dbReference>
<dbReference type="NCBIfam" id="TIGR02249">
    <property type="entry name" value="integrase_gron"/>
    <property type="match status" value="1"/>
</dbReference>
<dbReference type="OrthoDB" id="9801717at2"/>
<dbReference type="PROSITE" id="PS51900">
    <property type="entry name" value="CB"/>
    <property type="match status" value="1"/>
</dbReference>
<dbReference type="InterPro" id="IPR010998">
    <property type="entry name" value="Integrase_recombinase_N"/>
</dbReference>
<dbReference type="Pfam" id="PF00589">
    <property type="entry name" value="Phage_integrase"/>
    <property type="match status" value="1"/>
</dbReference>
<comment type="similarity">
    <text evidence="1">Belongs to the 'phage' integrase family.</text>
</comment>
<dbReference type="SUPFAM" id="SSF56349">
    <property type="entry name" value="DNA breaking-rejoining enzymes"/>
    <property type="match status" value="1"/>
</dbReference>
<evidence type="ECO:0000256" key="5">
    <source>
        <dbReference type="PROSITE-ProRule" id="PRU01248"/>
    </source>
</evidence>
<evidence type="ECO:0000256" key="4">
    <source>
        <dbReference type="ARBA" id="ARBA00023172"/>
    </source>
</evidence>
<dbReference type="HOGENOM" id="CLU_027562_37_0_6"/>
<organism evidence="8 9">
    <name type="scientific">Congregibacter litoralis KT71</name>
    <dbReference type="NCBI Taxonomy" id="314285"/>
    <lineage>
        <taxon>Bacteria</taxon>
        <taxon>Pseudomonadati</taxon>
        <taxon>Pseudomonadota</taxon>
        <taxon>Gammaproteobacteria</taxon>
        <taxon>Cellvibrionales</taxon>
        <taxon>Halieaceae</taxon>
        <taxon>Congregibacter</taxon>
    </lineage>
</organism>